<reference evidence="10" key="1">
    <citation type="journal article" date="2014" name="Int. J. Syst. Evol. Microbiol.">
        <title>Complete genome sequence of Corynebacterium casei LMG S-19264T (=DSM 44701T), isolated from a smear-ripened cheese.</title>
        <authorList>
            <consortium name="US DOE Joint Genome Institute (JGI-PGF)"/>
            <person name="Walter F."/>
            <person name="Albersmeier A."/>
            <person name="Kalinowski J."/>
            <person name="Ruckert C."/>
        </authorList>
    </citation>
    <scope>NUCLEOTIDE SEQUENCE</scope>
    <source>
        <strain evidence="10">CGMCC 1.15725</strain>
    </source>
</reference>
<evidence type="ECO:0000256" key="3">
    <source>
        <dbReference type="ARBA" id="ARBA00022448"/>
    </source>
</evidence>
<feature type="transmembrane region" description="Helical" evidence="8">
    <location>
        <begin position="35"/>
        <end position="55"/>
    </location>
</feature>
<feature type="domain" description="Major facilitator superfamily (MFS) profile" evidence="9">
    <location>
        <begin position="1"/>
        <end position="380"/>
    </location>
</feature>
<evidence type="ECO:0000256" key="5">
    <source>
        <dbReference type="ARBA" id="ARBA00022692"/>
    </source>
</evidence>
<evidence type="ECO:0000256" key="1">
    <source>
        <dbReference type="ARBA" id="ARBA00004651"/>
    </source>
</evidence>
<dbReference type="PANTHER" id="PTHR23502">
    <property type="entry name" value="MAJOR FACILITATOR SUPERFAMILY"/>
    <property type="match status" value="1"/>
</dbReference>
<name>A0A8J3E589_9PROT</name>
<dbReference type="GO" id="GO:1990961">
    <property type="term" value="P:xenobiotic detoxification by transmembrane export across the plasma membrane"/>
    <property type="evidence" value="ECO:0007669"/>
    <property type="project" value="InterPro"/>
</dbReference>
<keyword evidence="3 8" id="KW-0813">Transport</keyword>
<dbReference type="InterPro" id="IPR004812">
    <property type="entry name" value="Efflux_drug-R_Bcr/CmlA"/>
</dbReference>
<evidence type="ECO:0000313" key="11">
    <source>
        <dbReference type="Proteomes" id="UP000646365"/>
    </source>
</evidence>
<keyword evidence="11" id="KW-1185">Reference proteome</keyword>
<feature type="transmembrane region" description="Helical" evidence="8">
    <location>
        <begin position="328"/>
        <end position="350"/>
    </location>
</feature>
<feature type="transmembrane region" description="Helical" evidence="8">
    <location>
        <begin position="121"/>
        <end position="145"/>
    </location>
</feature>
<comment type="subcellular location">
    <subcellularLocation>
        <location evidence="8">Cell inner membrane</location>
        <topology evidence="8">Multi-pass membrane protein</topology>
    </subcellularLocation>
    <subcellularLocation>
        <location evidence="1">Cell membrane</location>
        <topology evidence="1">Multi-pass membrane protein</topology>
    </subcellularLocation>
</comment>
<comment type="caution">
    <text evidence="8">Lacks conserved residue(s) required for the propagation of feature annotation.</text>
</comment>
<feature type="transmembrane region" description="Helical" evidence="8">
    <location>
        <begin position="295"/>
        <end position="316"/>
    </location>
</feature>
<dbReference type="InterPro" id="IPR036259">
    <property type="entry name" value="MFS_trans_sf"/>
</dbReference>
<evidence type="ECO:0000256" key="8">
    <source>
        <dbReference type="RuleBase" id="RU365088"/>
    </source>
</evidence>
<feature type="transmembrane region" description="Helical" evidence="8">
    <location>
        <begin position="151"/>
        <end position="170"/>
    </location>
</feature>
<keyword evidence="4" id="KW-1003">Cell membrane</keyword>
<dbReference type="InterPro" id="IPR011701">
    <property type="entry name" value="MFS"/>
</dbReference>
<proteinExistence type="inferred from homology"/>
<dbReference type="NCBIfam" id="TIGR00710">
    <property type="entry name" value="efflux_Bcr_CflA"/>
    <property type="match status" value="1"/>
</dbReference>
<evidence type="ECO:0000313" key="10">
    <source>
        <dbReference type="EMBL" id="GGF45304.1"/>
    </source>
</evidence>
<keyword evidence="6 8" id="KW-1133">Transmembrane helix</keyword>
<feature type="transmembrane region" description="Helical" evidence="8">
    <location>
        <begin position="271"/>
        <end position="289"/>
    </location>
</feature>
<evidence type="ECO:0000256" key="4">
    <source>
        <dbReference type="ARBA" id="ARBA00022475"/>
    </source>
</evidence>
<dbReference type="PROSITE" id="PS50850">
    <property type="entry name" value="MFS"/>
    <property type="match status" value="1"/>
</dbReference>
<feature type="transmembrane region" description="Helical" evidence="8">
    <location>
        <begin position="356"/>
        <end position="377"/>
    </location>
</feature>
<sequence>MGVLMCFGPMAIDMYLPALPAIGQAFGVGQDKVQWSLSAFFLGFGIGQIAWGALADRLGRRRPVAAGILLYGIGCIGCSLTNDIGHLAVWRFVQALGACAGPVLARAMVRDVFGRDRAASVLSLMMLVMGIAPMVAPILGGHVLLIGTWRTIFWVQACFVIVAFAGLMSLPETLPADRRQPSRLAGMVSGYFRLLGSRRYLGYALCSSFIYGGMFAYVSGTPFVYIELFGVRPENYGYLFGVNIVGMIIVNTVNSRVVLRFGTDRVLRMGCLLAALTGFVLLGLCASGFGGLAAIATALFVFMGLTGMIAANAMAGGMSIYPEIAGSASALMGALQFTFGAIAGSAVGSLANGTAVPLGAVICTCGIAAALFNLALVRRF</sequence>
<dbReference type="PANTHER" id="PTHR23502:SF132">
    <property type="entry name" value="POLYAMINE TRANSPORTER 2-RELATED"/>
    <property type="match status" value="1"/>
</dbReference>
<evidence type="ECO:0000256" key="7">
    <source>
        <dbReference type="ARBA" id="ARBA00023136"/>
    </source>
</evidence>
<evidence type="ECO:0000256" key="2">
    <source>
        <dbReference type="ARBA" id="ARBA00006236"/>
    </source>
</evidence>
<dbReference type="InterPro" id="IPR020846">
    <property type="entry name" value="MFS_dom"/>
</dbReference>
<dbReference type="CDD" id="cd17320">
    <property type="entry name" value="MFS_MdfA_MDR_like"/>
    <property type="match status" value="1"/>
</dbReference>
<dbReference type="GO" id="GO:0042910">
    <property type="term" value="F:xenobiotic transmembrane transporter activity"/>
    <property type="evidence" value="ECO:0007669"/>
    <property type="project" value="InterPro"/>
</dbReference>
<dbReference type="Pfam" id="PF07690">
    <property type="entry name" value="MFS_1"/>
    <property type="match status" value="1"/>
</dbReference>
<dbReference type="GO" id="GO:0015385">
    <property type="term" value="F:sodium:proton antiporter activity"/>
    <property type="evidence" value="ECO:0007669"/>
    <property type="project" value="TreeGrafter"/>
</dbReference>
<keyword evidence="5 8" id="KW-0812">Transmembrane</keyword>
<evidence type="ECO:0000256" key="6">
    <source>
        <dbReference type="ARBA" id="ARBA00022989"/>
    </source>
</evidence>
<dbReference type="EMBL" id="BMJQ01000022">
    <property type="protein sequence ID" value="GGF45304.1"/>
    <property type="molecule type" value="Genomic_DNA"/>
</dbReference>
<keyword evidence="7 8" id="KW-0472">Membrane</keyword>
<dbReference type="NCBIfam" id="NF008314">
    <property type="entry name" value="PRK11102.1"/>
    <property type="match status" value="1"/>
</dbReference>
<dbReference type="Gene3D" id="1.20.1720.10">
    <property type="entry name" value="Multidrug resistance protein D"/>
    <property type="match status" value="1"/>
</dbReference>
<organism evidence="10 11">
    <name type="scientific">Aliidongia dinghuensis</name>
    <dbReference type="NCBI Taxonomy" id="1867774"/>
    <lineage>
        <taxon>Bacteria</taxon>
        <taxon>Pseudomonadati</taxon>
        <taxon>Pseudomonadota</taxon>
        <taxon>Alphaproteobacteria</taxon>
        <taxon>Rhodospirillales</taxon>
        <taxon>Dongiaceae</taxon>
        <taxon>Aliidongia</taxon>
    </lineage>
</organism>
<dbReference type="GO" id="GO:0005886">
    <property type="term" value="C:plasma membrane"/>
    <property type="evidence" value="ECO:0007669"/>
    <property type="project" value="UniProtKB-SubCell"/>
</dbReference>
<comment type="similarity">
    <text evidence="2 8">Belongs to the major facilitator superfamily. Bcr/CmlA family.</text>
</comment>
<feature type="transmembrane region" description="Helical" evidence="8">
    <location>
        <begin position="238"/>
        <end position="259"/>
    </location>
</feature>
<protein>
    <recommendedName>
        <fullName evidence="8">Bcr/CflA family efflux transporter</fullName>
    </recommendedName>
</protein>
<gene>
    <name evidence="10" type="ORF">GCM10011611_59700</name>
</gene>
<dbReference type="Proteomes" id="UP000646365">
    <property type="component" value="Unassembled WGS sequence"/>
</dbReference>
<dbReference type="AlphaFoldDB" id="A0A8J3E589"/>
<reference evidence="10" key="2">
    <citation type="submission" date="2020-09" db="EMBL/GenBank/DDBJ databases">
        <authorList>
            <person name="Sun Q."/>
            <person name="Zhou Y."/>
        </authorList>
    </citation>
    <scope>NUCLEOTIDE SEQUENCE</scope>
    <source>
        <strain evidence="10">CGMCC 1.15725</strain>
    </source>
</reference>
<dbReference type="SUPFAM" id="SSF103473">
    <property type="entry name" value="MFS general substrate transporter"/>
    <property type="match status" value="1"/>
</dbReference>
<comment type="caution">
    <text evidence="10">The sequence shown here is derived from an EMBL/GenBank/DDBJ whole genome shotgun (WGS) entry which is preliminary data.</text>
</comment>
<accession>A0A8J3E589</accession>
<evidence type="ECO:0000259" key="9">
    <source>
        <dbReference type="PROSITE" id="PS50850"/>
    </source>
</evidence>
<dbReference type="FunFam" id="1.20.1720.10:FF:000005">
    <property type="entry name" value="Bcr/CflA family efflux transporter"/>
    <property type="match status" value="1"/>
</dbReference>
<feature type="transmembrane region" description="Helical" evidence="8">
    <location>
        <begin position="200"/>
        <end position="218"/>
    </location>
</feature>
<keyword evidence="8" id="KW-0997">Cell inner membrane</keyword>